<dbReference type="InterPro" id="IPR018389">
    <property type="entry name" value="DctP_fam"/>
</dbReference>
<dbReference type="GO" id="GO:0042597">
    <property type="term" value="C:periplasmic space"/>
    <property type="evidence" value="ECO:0007669"/>
    <property type="project" value="UniProtKB-SubCell"/>
</dbReference>
<proteinExistence type="predicted"/>
<dbReference type="NCBIfam" id="NF037995">
    <property type="entry name" value="TRAP_S1"/>
    <property type="match status" value="1"/>
</dbReference>
<evidence type="ECO:0000256" key="4">
    <source>
        <dbReference type="SAM" id="SignalP"/>
    </source>
</evidence>
<keyword evidence="2 4" id="KW-0732">Signal</keyword>
<evidence type="ECO:0000313" key="6">
    <source>
        <dbReference type="Proteomes" id="UP000199118"/>
    </source>
</evidence>
<dbReference type="Gene3D" id="3.40.190.170">
    <property type="entry name" value="Bacterial extracellular solute-binding protein, family 7"/>
    <property type="match status" value="1"/>
</dbReference>
<dbReference type="GO" id="GO:0055085">
    <property type="term" value="P:transmembrane transport"/>
    <property type="evidence" value="ECO:0007669"/>
    <property type="project" value="InterPro"/>
</dbReference>
<dbReference type="Pfam" id="PF03480">
    <property type="entry name" value="DctP"/>
    <property type="match status" value="1"/>
</dbReference>
<dbReference type="RefSeq" id="WP_092682711.1">
    <property type="nucleotide sequence ID" value="NZ_FNMZ01000004.1"/>
</dbReference>
<evidence type="ECO:0000256" key="2">
    <source>
        <dbReference type="ARBA" id="ARBA00022729"/>
    </source>
</evidence>
<dbReference type="SUPFAM" id="SSF53850">
    <property type="entry name" value="Periplasmic binding protein-like II"/>
    <property type="match status" value="1"/>
</dbReference>
<keyword evidence="6" id="KW-1185">Reference proteome</keyword>
<keyword evidence="3" id="KW-0574">Periplasm</keyword>
<dbReference type="Proteomes" id="UP000199118">
    <property type="component" value="Unassembled WGS sequence"/>
</dbReference>
<dbReference type="STRING" id="356660.SAMN05444336_104335"/>
<dbReference type="EMBL" id="FNMZ01000004">
    <property type="protein sequence ID" value="SDX33628.1"/>
    <property type="molecule type" value="Genomic_DNA"/>
</dbReference>
<reference evidence="5 6" key="1">
    <citation type="submission" date="2016-10" db="EMBL/GenBank/DDBJ databases">
        <authorList>
            <person name="de Groot N.N."/>
        </authorList>
    </citation>
    <scope>NUCLEOTIDE SEQUENCE [LARGE SCALE GENOMIC DNA]</scope>
    <source>
        <strain evidence="5 6">DSM 17890</strain>
    </source>
</reference>
<protein>
    <submittedName>
        <fullName evidence="5">TRAP-type C4-dicarboxylate transport system, substrate-binding protein</fullName>
    </submittedName>
</protein>
<name>A0A1H3AW38_9RHOB</name>
<organism evidence="5 6">
    <name type="scientific">Albimonas donghaensis</name>
    <dbReference type="NCBI Taxonomy" id="356660"/>
    <lineage>
        <taxon>Bacteria</taxon>
        <taxon>Pseudomonadati</taxon>
        <taxon>Pseudomonadota</taxon>
        <taxon>Alphaproteobacteria</taxon>
        <taxon>Rhodobacterales</taxon>
        <taxon>Paracoccaceae</taxon>
        <taxon>Albimonas</taxon>
    </lineage>
</organism>
<dbReference type="OrthoDB" id="9769667at2"/>
<gene>
    <name evidence="5" type="ORF">SAMN05444336_104335</name>
</gene>
<sequence>MTPVLRQGLPTLFPRGIARVAPAAAVAALMAGAPAQAVELIYGTHIPSSHITADAAVVPFFKGVEAATGGEVVIQPQWAGAVAKESGIPGAIEGGLIDMGFMADVYAAADLPNSVMFTSIVMGGTDNRVMTGVASEARLIGCESCDEELAEFDAFLLSASSLPPQYLMCREPLASMDDLKGRKVRATGPLARVMAKWGATPVALPTSDAYESLERGQVDCTTGIETFMKDYSWWDSAKYVLDLPLGTYHGALTVMSKSKFDSLSDAGKEAVLGLQAKLTADTAFAYYNETKTVRDEAMSEHGVTYVTPGQDFLDAKASFAEGEVAEAVANGDKRGAADAAGKAARLAELTEKWTAIVAETGEDQAAFEAALDREIYSGLDR</sequence>
<accession>A0A1H3AW38</accession>
<feature type="chain" id="PRO_5011558486" evidence="4">
    <location>
        <begin position="38"/>
        <end position="381"/>
    </location>
</feature>
<comment type="subcellular location">
    <subcellularLocation>
        <location evidence="1">Periplasm</location>
    </subcellularLocation>
</comment>
<dbReference type="AlphaFoldDB" id="A0A1H3AW38"/>
<dbReference type="PANTHER" id="PTHR33376:SF15">
    <property type="entry name" value="BLL6794 PROTEIN"/>
    <property type="match status" value="1"/>
</dbReference>
<evidence type="ECO:0000256" key="1">
    <source>
        <dbReference type="ARBA" id="ARBA00004418"/>
    </source>
</evidence>
<evidence type="ECO:0000256" key="3">
    <source>
        <dbReference type="ARBA" id="ARBA00022764"/>
    </source>
</evidence>
<evidence type="ECO:0000313" key="5">
    <source>
        <dbReference type="EMBL" id="SDX33628.1"/>
    </source>
</evidence>
<dbReference type="InterPro" id="IPR038404">
    <property type="entry name" value="TRAP_DctP_sf"/>
</dbReference>
<feature type="signal peptide" evidence="4">
    <location>
        <begin position="1"/>
        <end position="37"/>
    </location>
</feature>
<dbReference type="PANTHER" id="PTHR33376">
    <property type="match status" value="1"/>
</dbReference>